<name>A0A0X8X2J9_9SPHI</name>
<evidence type="ECO:0000313" key="2">
    <source>
        <dbReference type="Proteomes" id="UP000218263"/>
    </source>
</evidence>
<accession>A0A0X8X2J9</accession>
<dbReference type="KEGG" id="mgot:MgSA37_02730"/>
<sequence length="137" mass="15571">MPQKDYLKEKQEKAKTTVTGIIVLLIFIIIFIGIIVRLAIRSGTNEGFFPLMPTGKDAYEIAKDYIQPTIKSADVEFPDKDYEFSKNSDSVYTITSHFDTRNISGEEVKTEFTVTLKYNGGSSADQHNWTLVKLEEH</sequence>
<dbReference type="RefSeq" id="WP_096352534.1">
    <property type="nucleotide sequence ID" value="NZ_AP017313.1"/>
</dbReference>
<dbReference type="EMBL" id="AP017313">
    <property type="protein sequence ID" value="BAU54554.1"/>
    <property type="molecule type" value="Genomic_DNA"/>
</dbReference>
<gene>
    <name evidence="1" type="ORF">MgSA37_02730</name>
</gene>
<proteinExistence type="predicted"/>
<keyword evidence="2" id="KW-1185">Reference proteome</keyword>
<reference evidence="1 2" key="1">
    <citation type="submission" date="2015-12" db="EMBL/GenBank/DDBJ databases">
        <title>Genome sequence of Mucilaginibacter gotjawali.</title>
        <authorList>
            <person name="Lee J.S."/>
            <person name="Lee K.C."/>
            <person name="Kim K.K."/>
            <person name="Lee B.W."/>
        </authorList>
    </citation>
    <scope>NUCLEOTIDE SEQUENCE [LARGE SCALE GENOMIC DNA]</scope>
    <source>
        <strain evidence="1 2">SA3-7</strain>
    </source>
</reference>
<evidence type="ECO:0000313" key="1">
    <source>
        <dbReference type="EMBL" id="BAU54554.1"/>
    </source>
</evidence>
<organism evidence="1 2">
    <name type="scientific">Mucilaginibacter gotjawali</name>
    <dbReference type="NCBI Taxonomy" id="1550579"/>
    <lineage>
        <taxon>Bacteria</taxon>
        <taxon>Pseudomonadati</taxon>
        <taxon>Bacteroidota</taxon>
        <taxon>Sphingobacteriia</taxon>
        <taxon>Sphingobacteriales</taxon>
        <taxon>Sphingobacteriaceae</taxon>
        <taxon>Mucilaginibacter</taxon>
    </lineage>
</organism>
<dbReference type="Proteomes" id="UP000218263">
    <property type="component" value="Chromosome"/>
</dbReference>
<dbReference type="OrthoDB" id="799349at2"/>
<dbReference type="AlphaFoldDB" id="A0A0X8X2J9"/>
<protein>
    <submittedName>
        <fullName evidence="1">Uncharacterized protein</fullName>
    </submittedName>
</protein>